<organism evidence="1 2">
    <name type="scientific">Amycolatopsis coloradensis</name>
    <dbReference type="NCBI Taxonomy" id="76021"/>
    <lineage>
        <taxon>Bacteria</taxon>
        <taxon>Bacillati</taxon>
        <taxon>Actinomycetota</taxon>
        <taxon>Actinomycetes</taxon>
        <taxon>Pseudonocardiales</taxon>
        <taxon>Pseudonocardiaceae</taxon>
        <taxon>Amycolatopsis</taxon>
    </lineage>
</organism>
<comment type="caution">
    <text evidence="1">The sequence shown here is derived from an EMBL/GenBank/DDBJ whole genome shotgun (WGS) entry which is preliminary data.</text>
</comment>
<evidence type="ECO:0000313" key="2">
    <source>
        <dbReference type="Proteomes" id="UP000187486"/>
    </source>
</evidence>
<evidence type="ECO:0000313" key="1">
    <source>
        <dbReference type="EMBL" id="OLZ42918.1"/>
    </source>
</evidence>
<dbReference type="RefSeq" id="WP_076169023.1">
    <property type="nucleotide sequence ID" value="NZ_JBEZVB010000088.1"/>
</dbReference>
<proteinExistence type="predicted"/>
<name>A0A1R0KDA8_9PSEU</name>
<keyword evidence="2" id="KW-1185">Reference proteome</keyword>
<reference evidence="1 2" key="1">
    <citation type="submission" date="2016-01" db="EMBL/GenBank/DDBJ databases">
        <title>Amycolatopsis coloradensis genome sequencing and assembly.</title>
        <authorList>
            <person name="Mayilraj S."/>
        </authorList>
    </citation>
    <scope>NUCLEOTIDE SEQUENCE [LARGE SCALE GENOMIC DNA]</scope>
    <source>
        <strain evidence="1 2">DSM 44225</strain>
    </source>
</reference>
<protein>
    <submittedName>
        <fullName evidence="1">Uncharacterized protein</fullName>
    </submittedName>
</protein>
<dbReference type="OrthoDB" id="3625130at2"/>
<dbReference type="EMBL" id="MQUQ01000044">
    <property type="protein sequence ID" value="OLZ42918.1"/>
    <property type="molecule type" value="Genomic_DNA"/>
</dbReference>
<accession>A0A1R0KDA8</accession>
<dbReference type="Proteomes" id="UP000187486">
    <property type="component" value="Unassembled WGS sequence"/>
</dbReference>
<gene>
    <name evidence="1" type="ORF">BS329_41100</name>
</gene>
<sequence length="112" mass="12375">MTVDVPDLHGVLVDWREHAVLLDAGQQAWAEDPHREGEEAAAFARLMSTIGEAMSAAMRTILMAAGMEVSGTGNDYAPHELVVTRRVAPSVWRARRDAQFVRRTDSMSSLRL</sequence>
<dbReference type="AlphaFoldDB" id="A0A1R0KDA8"/>